<comment type="caution">
    <text evidence="1">The sequence shown here is derived from an EMBL/GenBank/DDBJ whole genome shotgun (WGS) entry which is preliminary data.</text>
</comment>
<sequence>MATNKEHRKLLKRDLKLVRDSLKNFRVEMQVQIRGVQEKLVEIMNFLVGMKASMEQSSFHTSKKGSMFKESKYNSQMGKIDFPRFSCDDSIKCLNKWLNHTISTHNRYY</sequence>
<keyword evidence="2" id="KW-1185">Reference proteome</keyword>
<dbReference type="Proteomes" id="UP000594638">
    <property type="component" value="Unassembled WGS sequence"/>
</dbReference>
<reference evidence="1 2" key="1">
    <citation type="submission" date="2019-12" db="EMBL/GenBank/DDBJ databases">
        <authorList>
            <person name="Alioto T."/>
            <person name="Alioto T."/>
            <person name="Gomez Garrido J."/>
        </authorList>
    </citation>
    <scope>NUCLEOTIDE SEQUENCE [LARGE SCALE GENOMIC DNA]</scope>
</reference>
<evidence type="ECO:0000313" key="1">
    <source>
        <dbReference type="EMBL" id="CAA3023077.1"/>
    </source>
</evidence>
<evidence type="ECO:0000313" key="2">
    <source>
        <dbReference type="Proteomes" id="UP000594638"/>
    </source>
</evidence>
<gene>
    <name evidence="1" type="ORF">OLEA9_A025057</name>
</gene>
<dbReference type="EMBL" id="CACTIH010009083">
    <property type="protein sequence ID" value="CAA3023077.1"/>
    <property type="molecule type" value="Genomic_DNA"/>
</dbReference>
<accession>A0A8S0UV44</accession>
<organism evidence="1 2">
    <name type="scientific">Olea europaea subsp. europaea</name>
    <dbReference type="NCBI Taxonomy" id="158383"/>
    <lineage>
        <taxon>Eukaryota</taxon>
        <taxon>Viridiplantae</taxon>
        <taxon>Streptophyta</taxon>
        <taxon>Embryophyta</taxon>
        <taxon>Tracheophyta</taxon>
        <taxon>Spermatophyta</taxon>
        <taxon>Magnoliopsida</taxon>
        <taxon>eudicotyledons</taxon>
        <taxon>Gunneridae</taxon>
        <taxon>Pentapetalae</taxon>
        <taxon>asterids</taxon>
        <taxon>lamiids</taxon>
        <taxon>Lamiales</taxon>
        <taxon>Oleaceae</taxon>
        <taxon>Oleeae</taxon>
        <taxon>Olea</taxon>
    </lineage>
</organism>
<dbReference type="Gramene" id="OE9A025057T1">
    <property type="protein sequence ID" value="OE9A025057C1"/>
    <property type="gene ID" value="OE9A025057"/>
</dbReference>
<proteinExistence type="predicted"/>
<dbReference type="AlphaFoldDB" id="A0A8S0UV44"/>
<name>A0A8S0UV44_OLEEU</name>
<protein>
    <submittedName>
        <fullName evidence="1">Uncharacterized protein</fullName>
    </submittedName>
</protein>